<dbReference type="Proteomes" id="UP001108027">
    <property type="component" value="Unassembled WGS sequence"/>
</dbReference>
<evidence type="ECO:0000313" key="1">
    <source>
        <dbReference type="EMBL" id="MCC4307953.1"/>
    </source>
</evidence>
<dbReference type="SUPFAM" id="SSF103025">
    <property type="entry name" value="Folate-binding domain"/>
    <property type="match status" value="1"/>
</dbReference>
<name>A0A9Q3YQV6_9GAMM</name>
<dbReference type="EMBL" id="JAJGNA010000004">
    <property type="protein sequence ID" value="MCC4307953.1"/>
    <property type="molecule type" value="Genomic_DNA"/>
</dbReference>
<gene>
    <name evidence="1" type="ORF">LL252_05160</name>
</gene>
<evidence type="ECO:0000313" key="2">
    <source>
        <dbReference type="Proteomes" id="UP001108027"/>
    </source>
</evidence>
<dbReference type="InterPro" id="IPR045179">
    <property type="entry name" value="YgfZ/GcvT"/>
</dbReference>
<keyword evidence="2" id="KW-1185">Reference proteome</keyword>
<comment type="caution">
    <text evidence="1">The sequence shown here is derived from an EMBL/GenBank/DDBJ whole genome shotgun (WGS) entry which is preliminary data.</text>
</comment>
<sequence length="321" mass="34037">MDAWQSLIDAQQPVHGGRPAPTLATGEHLAVIHAEGEEAGDYLQGQLTVDLKAVDEGAHRAAMHLSLKGRGLVSLRIARQDGGYLLLVPAGQTEATVRCLEKYRLRAKVSFRPDLEVRVAQLAGGVDATLAAAGLPVPGPGQAAHRDGVSVLRYAHSDHALIVAAGPLLATHWQALAAERALTDGAGARYQDILAGEGQIQAGAEDLFLPQVLNYDVLGGVSFKKGCYTGQEVVARMHFKGKLKQRMVAFHYQGPALAAGQSLRNDQGRAVAEVVDAAPGEPAPALLAVVRLDHEGDLFLDDQPLQVEPIALPYELPKPKA</sequence>
<dbReference type="Gene3D" id="2.40.30.160">
    <property type="match status" value="1"/>
</dbReference>
<dbReference type="AlphaFoldDB" id="A0A9Q3YQV6"/>
<reference evidence="1" key="1">
    <citation type="submission" date="2021-10" db="EMBL/GenBank/DDBJ databases">
        <title>The diversity and Nitrogen Metabolism of Culturable Nitrate-Utilizing Bacteria Within the Oxygen Minimum Zone of the Changjiang (Yangtze River)Estuary.</title>
        <authorList>
            <person name="Zhang D."/>
            <person name="Zheng J."/>
            <person name="Liu S."/>
            <person name="He W."/>
        </authorList>
    </citation>
    <scope>NUCLEOTIDE SEQUENCE</scope>
    <source>
        <strain evidence="1">FXH-223</strain>
    </source>
</reference>
<dbReference type="RefSeq" id="WP_228233301.1">
    <property type="nucleotide sequence ID" value="NZ_ARXL01000258.1"/>
</dbReference>
<dbReference type="Gene3D" id="3.30.70.1630">
    <property type="match status" value="1"/>
</dbReference>
<dbReference type="NCBIfam" id="TIGR03317">
    <property type="entry name" value="ygfZ_signature"/>
    <property type="match status" value="1"/>
</dbReference>
<dbReference type="GO" id="GO:0016226">
    <property type="term" value="P:iron-sulfur cluster assembly"/>
    <property type="evidence" value="ECO:0007669"/>
    <property type="project" value="TreeGrafter"/>
</dbReference>
<dbReference type="PANTHER" id="PTHR22602:SF0">
    <property type="entry name" value="TRANSFERASE CAF17, MITOCHONDRIAL-RELATED"/>
    <property type="match status" value="1"/>
</dbReference>
<protein>
    <submittedName>
        <fullName evidence="1">Folate-binding protein</fullName>
    </submittedName>
</protein>
<dbReference type="PANTHER" id="PTHR22602">
    <property type="entry name" value="TRANSFERASE CAF17, MITOCHONDRIAL-RELATED"/>
    <property type="match status" value="1"/>
</dbReference>
<dbReference type="InterPro" id="IPR017703">
    <property type="entry name" value="YgfZ/GCV_T_CS"/>
</dbReference>
<accession>A0A9Q3YQV6</accession>
<proteinExistence type="predicted"/>
<organism evidence="1 2">
    <name type="scientific">Alloalcanivorax marinus</name>
    <dbReference type="NCBI Taxonomy" id="1177169"/>
    <lineage>
        <taxon>Bacteria</taxon>
        <taxon>Pseudomonadati</taxon>
        <taxon>Pseudomonadota</taxon>
        <taxon>Gammaproteobacteria</taxon>
        <taxon>Oceanospirillales</taxon>
        <taxon>Alcanivoracaceae</taxon>
        <taxon>Alloalcanivorax</taxon>
    </lineage>
</organism>
<dbReference type="Gene3D" id="3.30.70.1400">
    <property type="entry name" value="Aminomethyltransferase beta-barrel domains"/>
    <property type="match status" value="1"/>
</dbReference>